<dbReference type="PROSITE" id="PS00018">
    <property type="entry name" value="EF_HAND_1"/>
    <property type="match status" value="1"/>
</dbReference>
<feature type="transmembrane region" description="Helical" evidence="1">
    <location>
        <begin position="16"/>
        <end position="32"/>
    </location>
</feature>
<protein>
    <recommendedName>
        <fullName evidence="2">EF-hand domain-containing protein</fullName>
    </recommendedName>
</protein>
<sequence length="125" mass="14370">MNKINTFITLFNNNKYVYGFLMILLNVGARYIEMDLVQSHKKFLSSKLLRRLLIFTIAFIGTRDLVASLVITSTFIIFVLNLFNTESDYCVLPQTFTSLDLDNDGKLSPKEIEAAYFKLKNEGKL</sequence>
<accession>A0A6C0J0H8</accession>
<keyword evidence="1" id="KW-1133">Transmembrane helix</keyword>
<feature type="transmembrane region" description="Helical" evidence="1">
    <location>
        <begin position="52"/>
        <end position="83"/>
    </location>
</feature>
<proteinExistence type="predicted"/>
<dbReference type="InterPro" id="IPR011992">
    <property type="entry name" value="EF-hand-dom_pair"/>
</dbReference>
<dbReference type="InterPro" id="IPR018247">
    <property type="entry name" value="EF_Hand_1_Ca_BS"/>
</dbReference>
<dbReference type="GO" id="GO:0005509">
    <property type="term" value="F:calcium ion binding"/>
    <property type="evidence" value="ECO:0007669"/>
    <property type="project" value="InterPro"/>
</dbReference>
<dbReference type="EMBL" id="MN740277">
    <property type="protein sequence ID" value="QHT97467.1"/>
    <property type="molecule type" value="Genomic_DNA"/>
</dbReference>
<organism evidence="3">
    <name type="scientific">viral metagenome</name>
    <dbReference type="NCBI Taxonomy" id="1070528"/>
    <lineage>
        <taxon>unclassified sequences</taxon>
        <taxon>metagenomes</taxon>
        <taxon>organismal metagenomes</taxon>
    </lineage>
</organism>
<keyword evidence="1" id="KW-0812">Transmembrane</keyword>
<dbReference type="AlphaFoldDB" id="A0A6C0J0H8"/>
<evidence type="ECO:0000259" key="2">
    <source>
        <dbReference type="PROSITE" id="PS50222"/>
    </source>
</evidence>
<dbReference type="SUPFAM" id="SSF47473">
    <property type="entry name" value="EF-hand"/>
    <property type="match status" value="1"/>
</dbReference>
<feature type="domain" description="EF-hand" evidence="2">
    <location>
        <begin position="94"/>
        <end position="122"/>
    </location>
</feature>
<name>A0A6C0J0H8_9ZZZZ</name>
<keyword evidence="1" id="KW-0472">Membrane</keyword>
<evidence type="ECO:0000313" key="3">
    <source>
        <dbReference type="EMBL" id="QHT97467.1"/>
    </source>
</evidence>
<dbReference type="PROSITE" id="PS50222">
    <property type="entry name" value="EF_HAND_2"/>
    <property type="match status" value="1"/>
</dbReference>
<reference evidence="3" key="1">
    <citation type="journal article" date="2020" name="Nature">
        <title>Giant virus diversity and host interactions through global metagenomics.</title>
        <authorList>
            <person name="Schulz F."/>
            <person name="Roux S."/>
            <person name="Paez-Espino D."/>
            <person name="Jungbluth S."/>
            <person name="Walsh D.A."/>
            <person name="Denef V.J."/>
            <person name="McMahon K.D."/>
            <person name="Konstantinidis K.T."/>
            <person name="Eloe-Fadrosh E.A."/>
            <person name="Kyrpides N.C."/>
            <person name="Woyke T."/>
        </authorList>
    </citation>
    <scope>NUCLEOTIDE SEQUENCE</scope>
    <source>
        <strain evidence="3">GVMAG-M-3300025138-11</strain>
    </source>
</reference>
<evidence type="ECO:0000256" key="1">
    <source>
        <dbReference type="SAM" id="Phobius"/>
    </source>
</evidence>
<dbReference type="InterPro" id="IPR002048">
    <property type="entry name" value="EF_hand_dom"/>
</dbReference>